<protein>
    <submittedName>
        <fullName evidence="2">Uncharacterized protein</fullName>
    </submittedName>
</protein>
<proteinExistence type="predicted"/>
<evidence type="ECO:0000256" key="1">
    <source>
        <dbReference type="SAM" id="MobiDB-lite"/>
    </source>
</evidence>
<dbReference type="InParanoid" id="A0A330L7W3"/>
<dbReference type="AlphaFoldDB" id="A0A330L7W3"/>
<gene>
    <name evidence="2" type="ORF">NITLEN_10112</name>
</gene>
<accession>A0A330L7W3</accession>
<dbReference type="OrthoDB" id="8904545at2"/>
<dbReference type="RefSeq" id="WP_121987635.1">
    <property type="nucleotide sequence ID" value="NZ_OUNR01000001.1"/>
</dbReference>
<evidence type="ECO:0000313" key="3">
    <source>
        <dbReference type="Proteomes" id="UP000248168"/>
    </source>
</evidence>
<dbReference type="EMBL" id="OUNR01000001">
    <property type="protein sequence ID" value="SPP63026.1"/>
    <property type="molecule type" value="Genomic_DNA"/>
</dbReference>
<dbReference type="Proteomes" id="UP000248168">
    <property type="component" value="Unassembled WGS sequence"/>
</dbReference>
<name>A0A330L7W3_9BACT</name>
<reference evidence="3" key="1">
    <citation type="submission" date="2018-04" db="EMBL/GenBank/DDBJ databases">
        <authorList>
            <person name="Lucker S."/>
            <person name="Sakoula D."/>
        </authorList>
    </citation>
    <scope>NUCLEOTIDE SEQUENCE [LARGE SCALE GENOMIC DNA]</scope>
</reference>
<sequence>MANIRLQDLTLVSVMPLVSWVRLFKTICLFLAWGVNMNAYATDTFTWKEEALLPDGKKIIVERLVERGGRHEIGQEPPIKEQRVTFNQPSTSETITWEDKFTEDVGGANFLPMLLGVRENSVYLVVHPMGRVSFMKWGSPNPPYVIFKYQSKKWNRITLHELPMELTRPNLIFSSPDHEAKKAGQSVVSAEVIKRLYDGYRQPEYKSIVRTPVDYGPPRPEHKGPKAPHPITPSMTKDDTK</sequence>
<evidence type="ECO:0000313" key="2">
    <source>
        <dbReference type="EMBL" id="SPP63026.1"/>
    </source>
</evidence>
<organism evidence="2 3">
    <name type="scientific">Nitrospira lenta</name>
    <dbReference type="NCBI Taxonomy" id="1436998"/>
    <lineage>
        <taxon>Bacteria</taxon>
        <taxon>Pseudomonadati</taxon>
        <taxon>Nitrospirota</taxon>
        <taxon>Nitrospiria</taxon>
        <taxon>Nitrospirales</taxon>
        <taxon>Nitrospiraceae</taxon>
        <taxon>Nitrospira</taxon>
    </lineage>
</organism>
<feature type="region of interest" description="Disordered" evidence="1">
    <location>
        <begin position="208"/>
        <end position="241"/>
    </location>
</feature>
<keyword evidence="3" id="KW-1185">Reference proteome</keyword>